<dbReference type="Gene3D" id="3.40.30.10">
    <property type="entry name" value="Glutaredoxin"/>
    <property type="match status" value="1"/>
</dbReference>
<sequence>MDMKGNKLIASKSLYLQQHAHNPVQWHPWSEEALAKAKAENKPILVSIGYSACHWCHVMEKESFEDMEVADLMNANFICIKIDREERPDLDNIYMEAVQIMGLQGGWPLNVFLMPDQKPFYGGTYFPKNQWMKVLAGVAQAFEKQYEELVKSAEGFGRSIDRSVIEKYGLKREEGEFTPENVRAMARNLLKGVDTEWGGMKRVPKFPMPVIWNFLLDMAILDEQKHIGEQVCFTLKKIGMGGIYDHLGGGFCRYSVDGEWFAPHFEKMLYDNGQLLGLYSKALQYSRDSFFKEKIVETVNWLHGEMRSAEMGFYSALDADSDGAEGKFYTWTYKELKELLGLDLDWFGSLYGIKEEGNWEDGVNILFQNLTYSEVAQNHGLTLDTFEGKLKEVKEKLFENRSSRVRPGLDDKIISGWNGLVIDGLCKAYLAIGDEGYKRSALETGNFIWNQMVHDNVLYRNFKDNEAYTPAFLEDYAAVIQSFISLYKISFSPLWLNRAKLLTERVMDNFLDERDGMFFFNDPKTEKLIADKKEVFDNVLPASNSVMARNLHQLGLYLYNDTYLCQAESMLQLVREMVIKEPDFLANWANFFLEKSVPTAEIAITGKEANRVGLSLQADYHPNMVIAATTVNTEEVPILAGKSTEKTILYVCFNKSCKQPVETIEEAVSQLPFLSKTK</sequence>
<dbReference type="PATRIC" id="fig|320787.5.peg.4740"/>
<dbReference type="Gene3D" id="1.50.10.20">
    <property type="match status" value="1"/>
</dbReference>
<name>A0A0H4PHL2_9BACT</name>
<dbReference type="GO" id="GO:0016301">
    <property type="term" value="F:kinase activity"/>
    <property type="evidence" value="ECO:0007669"/>
    <property type="project" value="UniProtKB-KW"/>
</dbReference>
<dbReference type="PIRSF" id="PIRSF006402">
    <property type="entry name" value="UCP006402_thioredoxin"/>
    <property type="match status" value="1"/>
</dbReference>
<dbReference type="STRING" id="320787.CA2015_4324"/>
<dbReference type="PANTHER" id="PTHR42899">
    <property type="entry name" value="SPERMATOGENESIS-ASSOCIATED PROTEIN 20"/>
    <property type="match status" value="1"/>
</dbReference>
<dbReference type="GO" id="GO:0005975">
    <property type="term" value="P:carbohydrate metabolic process"/>
    <property type="evidence" value="ECO:0007669"/>
    <property type="project" value="InterPro"/>
</dbReference>
<dbReference type="Proteomes" id="UP000036520">
    <property type="component" value="Chromosome"/>
</dbReference>
<dbReference type="InterPro" id="IPR008928">
    <property type="entry name" value="6-hairpin_glycosidase_sf"/>
</dbReference>
<dbReference type="InterPro" id="IPR004879">
    <property type="entry name" value="Ssp411-like_TRX"/>
</dbReference>
<dbReference type="AlphaFoldDB" id="A0A0H4PHL2"/>
<dbReference type="SUPFAM" id="SSF52833">
    <property type="entry name" value="Thioredoxin-like"/>
    <property type="match status" value="1"/>
</dbReference>
<accession>A0A0H4PHL2</accession>
<protein>
    <submittedName>
        <fullName evidence="2">Thymidylate kinase</fullName>
    </submittedName>
</protein>
<evidence type="ECO:0000313" key="2">
    <source>
        <dbReference type="EMBL" id="AKP53669.1"/>
    </source>
</evidence>
<dbReference type="KEGG" id="camu:CA2015_4324"/>
<dbReference type="SUPFAM" id="SSF48208">
    <property type="entry name" value="Six-hairpin glycosidases"/>
    <property type="match status" value="1"/>
</dbReference>
<feature type="domain" description="Spermatogenesis-associated protein 20-like TRX" evidence="1">
    <location>
        <begin position="6"/>
        <end position="157"/>
    </location>
</feature>
<dbReference type="PANTHER" id="PTHR42899:SF1">
    <property type="entry name" value="SPERMATOGENESIS-ASSOCIATED PROTEIN 20"/>
    <property type="match status" value="1"/>
</dbReference>
<dbReference type="InterPro" id="IPR024705">
    <property type="entry name" value="Ssp411"/>
</dbReference>
<evidence type="ECO:0000259" key="1">
    <source>
        <dbReference type="Pfam" id="PF03190"/>
    </source>
</evidence>
<dbReference type="EMBL" id="CP012040">
    <property type="protein sequence ID" value="AKP53669.1"/>
    <property type="molecule type" value="Genomic_DNA"/>
</dbReference>
<gene>
    <name evidence="2" type="ORF">CA2015_4324</name>
</gene>
<evidence type="ECO:0000313" key="3">
    <source>
        <dbReference type="Proteomes" id="UP000036520"/>
    </source>
</evidence>
<dbReference type="Pfam" id="PF03190">
    <property type="entry name" value="Thioredox_DsbH"/>
    <property type="match status" value="1"/>
</dbReference>
<keyword evidence="2" id="KW-0418">Kinase</keyword>
<organism evidence="2 3">
    <name type="scientific">Cyclobacterium amurskyense</name>
    <dbReference type="NCBI Taxonomy" id="320787"/>
    <lineage>
        <taxon>Bacteria</taxon>
        <taxon>Pseudomonadati</taxon>
        <taxon>Bacteroidota</taxon>
        <taxon>Cytophagia</taxon>
        <taxon>Cytophagales</taxon>
        <taxon>Cyclobacteriaceae</taxon>
        <taxon>Cyclobacterium</taxon>
    </lineage>
</organism>
<dbReference type="InterPro" id="IPR036249">
    <property type="entry name" value="Thioredoxin-like_sf"/>
</dbReference>
<reference evidence="2 3" key="1">
    <citation type="submission" date="2015-07" db="EMBL/GenBank/DDBJ databases">
        <authorList>
            <person name="Kim K.M."/>
        </authorList>
    </citation>
    <scope>NUCLEOTIDE SEQUENCE [LARGE SCALE GENOMIC DNA]</scope>
    <source>
        <strain evidence="2 3">KCTC 12363</strain>
    </source>
</reference>
<dbReference type="CDD" id="cd02955">
    <property type="entry name" value="SSP411"/>
    <property type="match status" value="1"/>
</dbReference>
<keyword evidence="2" id="KW-0808">Transferase</keyword>
<proteinExistence type="predicted"/>
<keyword evidence="3" id="KW-1185">Reference proteome</keyword>